<feature type="transmembrane region" description="Helical" evidence="8">
    <location>
        <begin position="309"/>
        <end position="335"/>
    </location>
</feature>
<comment type="subcellular location">
    <subcellularLocation>
        <location evidence="1">Cell membrane</location>
        <topology evidence="1">Multi-pass membrane protein</topology>
    </subcellularLocation>
</comment>
<comment type="similarity">
    <text evidence="7">Belongs to the major facilitator superfamily. DHA1 family. Polyamines/proton antiporter (TC 2.A.1.2.16) subfamily.</text>
</comment>
<evidence type="ECO:0000256" key="5">
    <source>
        <dbReference type="ARBA" id="ARBA00022989"/>
    </source>
</evidence>
<feature type="transmembrane region" description="Helical" evidence="8">
    <location>
        <begin position="143"/>
        <end position="167"/>
    </location>
</feature>
<dbReference type="SUPFAM" id="SSF103473">
    <property type="entry name" value="MFS general substrate transporter"/>
    <property type="match status" value="1"/>
</dbReference>
<dbReference type="EMBL" id="WNWQ01000590">
    <property type="protein sequence ID" value="KAE9965640.1"/>
    <property type="molecule type" value="Genomic_DNA"/>
</dbReference>
<gene>
    <name evidence="10" type="ORF">BLS_007493</name>
</gene>
<keyword evidence="4 8" id="KW-0812">Transmembrane</keyword>
<dbReference type="PANTHER" id="PTHR23502:SF186">
    <property type="entry name" value="MAJOR FACILITATOR SUPERFAMILY (MFS) PROFILE DOMAIN-CONTAINING PROTEIN"/>
    <property type="match status" value="1"/>
</dbReference>
<feature type="transmembrane region" description="Helical" evidence="8">
    <location>
        <begin position="476"/>
        <end position="499"/>
    </location>
</feature>
<feature type="transmembrane region" description="Helical" evidence="8">
    <location>
        <begin position="115"/>
        <end position="136"/>
    </location>
</feature>
<dbReference type="InterPro" id="IPR020846">
    <property type="entry name" value="MFS_dom"/>
</dbReference>
<feature type="transmembrane region" description="Helical" evidence="8">
    <location>
        <begin position="74"/>
        <end position="95"/>
    </location>
</feature>
<evidence type="ECO:0000256" key="3">
    <source>
        <dbReference type="ARBA" id="ARBA00022475"/>
    </source>
</evidence>
<dbReference type="PANTHER" id="PTHR23502">
    <property type="entry name" value="MAJOR FACILITATOR SUPERFAMILY"/>
    <property type="match status" value="1"/>
</dbReference>
<dbReference type="Gene3D" id="1.20.1250.20">
    <property type="entry name" value="MFS general substrate transporter like domains"/>
    <property type="match status" value="1"/>
</dbReference>
<reference evidence="10 11" key="1">
    <citation type="submission" date="2019-11" db="EMBL/GenBank/DDBJ databases">
        <title>Venturia inaequalis Genome Resource.</title>
        <authorList>
            <person name="Lichtner F.J."/>
        </authorList>
    </citation>
    <scope>NUCLEOTIDE SEQUENCE [LARGE SCALE GENOMIC DNA]</scope>
    <source>
        <strain evidence="10">Bline_iso_100314</strain>
    </source>
</reference>
<evidence type="ECO:0000313" key="11">
    <source>
        <dbReference type="Proteomes" id="UP000433883"/>
    </source>
</evidence>
<dbReference type="GO" id="GO:0140115">
    <property type="term" value="P:export across plasma membrane"/>
    <property type="evidence" value="ECO:0007669"/>
    <property type="project" value="UniProtKB-ARBA"/>
</dbReference>
<evidence type="ECO:0000256" key="8">
    <source>
        <dbReference type="SAM" id="Phobius"/>
    </source>
</evidence>
<dbReference type="PROSITE" id="PS00216">
    <property type="entry name" value="SUGAR_TRANSPORT_1"/>
    <property type="match status" value="1"/>
</dbReference>
<accession>A0A8H3U9P0</accession>
<dbReference type="InterPro" id="IPR005829">
    <property type="entry name" value="Sugar_transporter_CS"/>
</dbReference>
<evidence type="ECO:0000313" key="10">
    <source>
        <dbReference type="EMBL" id="KAE9965640.1"/>
    </source>
</evidence>
<feature type="transmembrane region" description="Helical" evidence="8">
    <location>
        <begin position="239"/>
        <end position="256"/>
    </location>
</feature>
<dbReference type="Pfam" id="PF07690">
    <property type="entry name" value="MFS_1"/>
    <property type="match status" value="1"/>
</dbReference>
<feature type="transmembrane region" description="Helical" evidence="8">
    <location>
        <begin position="355"/>
        <end position="376"/>
    </location>
</feature>
<keyword evidence="3" id="KW-1003">Cell membrane</keyword>
<dbReference type="PROSITE" id="PS50850">
    <property type="entry name" value="MFS"/>
    <property type="match status" value="1"/>
</dbReference>
<keyword evidence="5 8" id="KW-1133">Transmembrane helix</keyword>
<feature type="transmembrane region" description="Helical" evidence="8">
    <location>
        <begin position="418"/>
        <end position="437"/>
    </location>
</feature>
<evidence type="ECO:0000256" key="2">
    <source>
        <dbReference type="ARBA" id="ARBA00022448"/>
    </source>
</evidence>
<feature type="transmembrane region" description="Helical" evidence="8">
    <location>
        <begin position="173"/>
        <end position="194"/>
    </location>
</feature>
<comment type="caution">
    <text evidence="10">The sequence shown here is derived from an EMBL/GenBank/DDBJ whole genome shotgun (WGS) entry which is preliminary data.</text>
</comment>
<feature type="transmembrane region" description="Helical" evidence="8">
    <location>
        <begin position="206"/>
        <end position="227"/>
    </location>
</feature>
<keyword evidence="2" id="KW-0813">Transport</keyword>
<organism evidence="10 11">
    <name type="scientific">Venturia inaequalis</name>
    <name type="common">Apple scab fungus</name>
    <dbReference type="NCBI Taxonomy" id="5025"/>
    <lineage>
        <taxon>Eukaryota</taxon>
        <taxon>Fungi</taxon>
        <taxon>Dikarya</taxon>
        <taxon>Ascomycota</taxon>
        <taxon>Pezizomycotina</taxon>
        <taxon>Dothideomycetes</taxon>
        <taxon>Pleosporomycetidae</taxon>
        <taxon>Venturiales</taxon>
        <taxon>Venturiaceae</taxon>
        <taxon>Venturia</taxon>
    </lineage>
</organism>
<dbReference type="InterPro" id="IPR011701">
    <property type="entry name" value="MFS"/>
</dbReference>
<keyword evidence="6 8" id="KW-0472">Membrane</keyword>
<dbReference type="GO" id="GO:0005886">
    <property type="term" value="C:plasma membrane"/>
    <property type="evidence" value="ECO:0007669"/>
    <property type="project" value="UniProtKB-SubCell"/>
</dbReference>
<feature type="domain" description="Major facilitator superfamily (MFS) profile" evidence="9">
    <location>
        <begin position="76"/>
        <end position="534"/>
    </location>
</feature>
<protein>
    <recommendedName>
        <fullName evidence="9">Major facilitator superfamily (MFS) profile domain-containing protein</fullName>
    </recommendedName>
</protein>
<feature type="transmembrane region" description="Helical" evidence="8">
    <location>
        <begin position="511"/>
        <end position="530"/>
    </location>
</feature>
<evidence type="ECO:0000256" key="7">
    <source>
        <dbReference type="ARBA" id="ARBA00038459"/>
    </source>
</evidence>
<dbReference type="GO" id="GO:0022857">
    <property type="term" value="F:transmembrane transporter activity"/>
    <property type="evidence" value="ECO:0007669"/>
    <property type="project" value="InterPro"/>
</dbReference>
<name>A0A8H3U9P0_VENIN</name>
<dbReference type="GO" id="GO:0042908">
    <property type="term" value="P:xenobiotic transport"/>
    <property type="evidence" value="ECO:0007669"/>
    <property type="project" value="UniProtKB-ARBA"/>
</dbReference>
<feature type="transmembrane region" description="Helical" evidence="8">
    <location>
        <begin position="443"/>
        <end position="464"/>
    </location>
</feature>
<proteinExistence type="inferred from homology"/>
<sequence>MEDAIELQAPFAAHTAMHYNIVTLEELEQAWEARKRISVRQNSEASVASIEDLITWDSPTDPENPQNWRPRRKWLNLLIISLQATLTTMASSILATGLQQIAQSKGFSTNIDVKSLPIAIFVLGFGLGPLFLAPLSEEFGRRIVYIVSLASFTLFSALSALAPGIAAFLTFRFFSGLAGSTSATLGVGSVGDMFDKKTRGHAQAAYSFGPTMGAVLGSVLGGLILMAAPDKNGWRWMEWAIVIGGGVMTIVDIFLLKETYGPFLLAQKAKRLQRAIGNANLMPPVKIDLGELFLVTLTRPLRMLVSAPICTLLSLYMGMIQGVLYLSMVAMPLLFGPRDPKQGLFTYNFHTARGGLSLLAAGLGILLGIAFCLLLSNRIYLFMRNRYAKRFRAFHGYDDPYALAEELQTHSPDFRTPVMQLGMAIVPAGLFLFGWTAKEHIHWAAPMTGLVMYSFGMTIAYVCIQSYLVDTFGNYAASAAAAGVVMRGILGCVLTVVGFRLYEKLKYDKGTTVLAIIMLVFSPVPAFLLLESDSCLESLVTAHGAVRVYPFPTLSLPDAEVTLAPRSKGRKDLGANVMTESPEEHEHLKDLLNLRLACLDFSEHAEAHIDLDYMLSWVTVDLQEDILKKLVQLSRYQNRRHGIRLLNISTAQLHGSIPVKDNSISVPDQAESSNFSAQLSAGSRIAQLSGSQVTPPLGFKGSTASFQL</sequence>
<evidence type="ECO:0000256" key="1">
    <source>
        <dbReference type="ARBA" id="ARBA00004651"/>
    </source>
</evidence>
<evidence type="ECO:0000256" key="6">
    <source>
        <dbReference type="ARBA" id="ARBA00023136"/>
    </source>
</evidence>
<evidence type="ECO:0000259" key="9">
    <source>
        <dbReference type="PROSITE" id="PS50850"/>
    </source>
</evidence>
<evidence type="ECO:0000256" key="4">
    <source>
        <dbReference type="ARBA" id="ARBA00022692"/>
    </source>
</evidence>
<dbReference type="InterPro" id="IPR036259">
    <property type="entry name" value="MFS_trans_sf"/>
</dbReference>
<dbReference type="AlphaFoldDB" id="A0A8H3U9P0"/>
<dbReference type="Proteomes" id="UP000433883">
    <property type="component" value="Unassembled WGS sequence"/>
</dbReference>